<dbReference type="CDD" id="cd03402">
    <property type="entry name" value="SPFH_like_u2"/>
    <property type="match status" value="1"/>
</dbReference>
<dbReference type="Gene3D" id="3.30.479.30">
    <property type="entry name" value="Band 7 domain"/>
    <property type="match status" value="1"/>
</dbReference>
<reference evidence="2" key="1">
    <citation type="submission" date="2009-08" db="EMBL/GenBank/DDBJ databases">
        <title>Annotation of Salpingoeca rosetta.</title>
        <authorList>
            <consortium name="The Broad Institute Genome Sequencing Platform"/>
            <person name="Russ C."/>
            <person name="Cuomo C."/>
            <person name="Burger G."/>
            <person name="Gray M.W."/>
            <person name="Holland P.W.H."/>
            <person name="King N."/>
            <person name="Lang F.B.F."/>
            <person name="Roger A.J."/>
            <person name="Ruiz-Trillo I."/>
            <person name="Young S.K."/>
            <person name="Zeng Q."/>
            <person name="Gargeya S."/>
            <person name="Alvarado L."/>
            <person name="Berlin A."/>
            <person name="Chapman S.B."/>
            <person name="Chen Z."/>
            <person name="Freedman E."/>
            <person name="Gellesch M."/>
            <person name="Goldberg J."/>
            <person name="Griggs A."/>
            <person name="Gujja S."/>
            <person name="Heilman E."/>
            <person name="Heiman D."/>
            <person name="Howarth C."/>
            <person name="Mehta T."/>
            <person name="Neiman D."/>
            <person name="Pearson M."/>
            <person name="Roberts A."/>
            <person name="Saif S."/>
            <person name="Shea T."/>
            <person name="Shenoy N."/>
            <person name="Sisk P."/>
            <person name="Stolte C."/>
            <person name="Sykes S."/>
            <person name="White J."/>
            <person name="Yandava C."/>
            <person name="Haas B."/>
            <person name="Nusbaum C."/>
            <person name="Birren B."/>
        </authorList>
    </citation>
    <scope>NUCLEOTIDE SEQUENCE [LARGE SCALE GENOMIC DNA]</scope>
    <source>
        <strain evidence="2">ATCC 50818</strain>
    </source>
</reference>
<sequence>MSNATAPITHEPSFSDQAALLKAPADLLAEPDTPPQKCHPLSCCLGTLCCPLSFGSTLLSSFFTVKQQNEAVILRYGRYERTIKTPGLHYSNIFGRTVLPISKQMRSMDLPDERSGRRTVLDKEGNPLIVSAVVIYQFVNSYRAAIEISRPTDYLSNQGEAVLKNVIANYVYESHDDSPSLRTHCNMVSHELRERLQERATAAGILVHHFDLKEVSYAPVVAAAMLKRQQASAVIAARQAIVSGAVDIATTAVESLRERGVELESAESTRLVNNLLTVICSESDVTPTLPLS</sequence>
<dbReference type="SMART" id="SM00244">
    <property type="entry name" value="PHB"/>
    <property type="match status" value="1"/>
</dbReference>
<evidence type="ECO:0000259" key="1">
    <source>
        <dbReference type="SMART" id="SM00244"/>
    </source>
</evidence>
<dbReference type="InterPro" id="IPR036013">
    <property type="entry name" value="Band_7/SPFH_dom_sf"/>
</dbReference>
<organism evidence="3">
    <name type="scientific">Salpingoeca rosetta (strain ATCC 50818 / BSB-021)</name>
    <dbReference type="NCBI Taxonomy" id="946362"/>
    <lineage>
        <taxon>Eukaryota</taxon>
        <taxon>Choanoflagellata</taxon>
        <taxon>Craspedida</taxon>
        <taxon>Salpingoecidae</taxon>
        <taxon>Salpingoeca</taxon>
    </lineage>
</organism>
<dbReference type="OrthoDB" id="2105077at2759"/>
<evidence type="ECO:0000313" key="3">
    <source>
        <dbReference type="Proteomes" id="UP000007799"/>
    </source>
</evidence>
<dbReference type="KEGG" id="sre:PTSG_09066"/>
<name>F2UM40_SALR5</name>
<accession>F2UM40</accession>
<dbReference type="PANTHER" id="PTHR43446">
    <property type="entry name" value="MEMBRANE PROTEIN-RELATED"/>
    <property type="match status" value="1"/>
</dbReference>
<dbReference type="RefSeq" id="XP_004989865.1">
    <property type="nucleotide sequence ID" value="XM_004989808.1"/>
</dbReference>
<dbReference type="SUPFAM" id="SSF117892">
    <property type="entry name" value="Band 7/SPFH domain"/>
    <property type="match status" value="1"/>
</dbReference>
<dbReference type="InterPro" id="IPR001107">
    <property type="entry name" value="Band_7"/>
</dbReference>
<keyword evidence="3" id="KW-1185">Reference proteome</keyword>
<dbReference type="PANTHER" id="PTHR43446:SF1">
    <property type="entry name" value="BAND 7 DOMAIN-CONTAINING PROTEIN"/>
    <property type="match status" value="1"/>
</dbReference>
<dbReference type="AlphaFoldDB" id="F2UM40"/>
<evidence type="ECO:0000313" key="2">
    <source>
        <dbReference type="EMBL" id="EGD78189.1"/>
    </source>
</evidence>
<dbReference type="GeneID" id="16070420"/>
<dbReference type="Pfam" id="PF01145">
    <property type="entry name" value="Band_7"/>
    <property type="match status" value="1"/>
</dbReference>
<proteinExistence type="predicted"/>
<dbReference type="Proteomes" id="UP000007799">
    <property type="component" value="Unassembled WGS sequence"/>
</dbReference>
<dbReference type="eggNOG" id="ENOG502S28P">
    <property type="taxonomic scope" value="Eukaryota"/>
</dbReference>
<feature type="domain" description="Band 7" evidence="1">
    <location>
        <begin position="60"/>
        <end position="243"/>
    </location>
</feature>
<gene>
    <name evidence="2" type="ORF">PTSG_09066</name>
</gene>
<dbReference type="STRING" id="946362.F2UM40"/>
<dbReference type="EMBL" id="GL832981">
    <property type="protein sequence ID" value="EGD78189.1"/>
    <property type="molecule type" value="Genomic_DNA"/>
</dbReference>
<dbReference type="OMA" id="AFMKKDQ"/>
<protein>
    <recommendedName>
        <fullName evidence="1">Band 7 domain-containing protein</fullName>
    </recommendedName>
</protein>
<dbReference type="InParanoid" id="F2UM40"/>